<evidence type="ECO:0000256" key="3">
    <source>
        <dbReference type="ARBA" id="ARBA00022729"/>
    </source>
</evidence>
<evidence type="ECO:0000256" key="4">
    <source>
        <dbReference type="SAM" id="MobiDB-lite"/>
    </source>
</evidence>
<sequence>MSTRVETVGKNWSLYHQADKAVSAAEKSKTDKTIKTAQDLVNTLKDEMTKSKKAELQKRLDKVKADLKAKKAKEDAKAKAQTEQVQADHSAQPANNTQEAQAETPATGTGSEYSQSQTPATPSYTAPATGGGGGAVAPAQPSANTGNPAPNNGASSNTSGGSLTPPAQSFTGWVRNEDGQIIWSQDGFSSLAEAGRAAARWANTNWEAHSYGAY</sequence>
<dbReference type="RefSeq" id="WP_369917715.1">
    <property type="nucleotide sequence ID" value="NZ_JBCLSQ010000003.1"/>
</dbReference>
<feature type="region of interest" description="Disordered" evidence="4">
    <location>
        <begin position="64"/>
        <end position="171"/>
    </location>
</feature>
<keyword evidence="3" id="KW-0732">Signal</keyword>
<keyword evidence="2" id="KW-0964">Secreted</keyword>
<evidence type="ECO:0000313" key="6">
    <source>
        <dbReference type="Proteomes" id="UP001565242"/>
    </source>
</evidence>
<dbReference type="Proteomes" id="UP001565242">
    <property type="component" value="Unassembled WGS sequence"/>
</dbReference>
<evidence type="ECO:0000256" key="1">
    <source>
        <dbReference type="ARBA" id="ARBA00004613"/>
    </source>
</evidence>
<evidence type="ECO:0000313" key="5">
    <source>
        <dbReference type="EMBL" id="MEY8537236.1"/>
    </source>
</evidence>
<dbReference type="Gene3D" id="1.10.10.1270">
    <property type="entry name" value="Sbi, C3 binding domain IV"/>
    <property type="match status" value="1"/>
</dbReference>
<feature type="compositionally biased region" description="Basic and acidic residues" evidence="4">
    <location>
        <begin position="64"/>
        <end position="80"/>
    </location>
</feature>
<comment type="subcellular location">
    <subcellularLocation>
        <location evidence="1">Secreted</location>
    </subcellularLocation>
</comment>
<organism evidence="5 6">
    <name type="scientific">Lactococcus muris</name>
    <dbReference type="NCBI Taxonomy" id="2941330"/>
    <lineage>
        <taxon>Bacteria</taxon>
        <taxon>Bacillati</taxon>
        <taxon>Bacillota</taxon>
        <taxon>Bacilli</taxon>
        <taxon>Lactobacillales</taxon>
        <taxon>Streptococcaceae</taxon>
        <taxon>Lactococcus</taxon>
    </lineage>
</organism>
<reference evidence="5 6" key="1">
    <citation type="submission" date="2024-03" db="EMBL/GenBank/DDBJ databases">
        <title>Mouse gut bacterial collection (mGBC) of GemPharmatech.</title>
        <authorList>
            <person name="He Y."/>
            <person name="Dong L."/>
            <person name="Wu D."/>
            <person name="Gao X."/>
            <person name="Lin Z."/>
        </authorList>
    </citation>
    <scope>NUCLEOTIDE SEQUENCE [LARGE SCALE GENOMIC DNA]</scope>
    <source>
        <strain evidence="5 6">20-218</strain>
    </source>
</reference>
<evidence type="ECO:0000256" key="2">
    <source>
        <dbReference type="ARBA" id="ARBA00022525"/>
    </source>
</evidence>
<dbReference type="EMBL" id="JBCLSQ010000003">
    <property type="protein sequence ID" value="MEY8537236.1"/>
    <property type="molecule type" value="Genomic_DNA"/>
</dbReference>
<proteinExistence type="predicted"/>
<protein>
    <submittedName>
        <fullName evidence="5">Uncharacterized protein</fullName>
    </submittedName>
</protein>
<dbReference type="InterPro" id="IPR041909">
    <property type="entry name" value="Sbi_C3_db_domIV"/>
</dbReference>
<feature type="compositionally biased region" description="Low complexity" evidence="4">
    <location>
        <begin position="116"/>
        <end position="128"/>
    </location>
</feature>
<gene>
    <name evidence="5" type="ORF">AALM99_02080</name>
</gene>
<comment type="caution">
    <text evidence="5">The sequence shown here is derived from an EMBL/GenBank/DDBJ whole genome shotgun (WGS) entry which is preliminary data.</text>
</comment>
<accession>A0ABV4D653</accession>
<keyword evidence="6" id="KW-1185">Reference proteome</keyword>
<feature type="compositionally biased region" description="Polar residues" evidence="4">
    <location>
        <begin position="81"/>
        <end position="115"/>
    </location>
</feature>
<feature type="compositionally biased region" description="Low complexity" evidence="4">
    <location>
        <begin position="136"/>
        <end position="162"/>
    </location>
</feature>
<name>A0ABV4D653_9LACT</name>